<evidence type="ECO:0000256" key="1">
    <source>
        <dbReference type="SAM" id="MobiDB-lite"/>
    </source>
</evidence>
<dbReference type="EnsemblMetazoa" id="ACOM022414-RA">
    <property type="protein sequence ID" value="ACOM022414-PA.1"/>
    <property type="gene ID" value="ACOM022414"/>
</dbReference>
<feature type="region of interest" description="Disordered" evidence="1">
    <location>
        <begin position="1"/>
        <end position="105"/>
    </location>
</feature>
<dbReference type="Proteomes" id="UP000075882">
    <property type="component" value="Unassembled WGS sequence"/>
</dbReference>
<name>A0A8W7P010_ANOCL</name>
<organism evidence="2">
    <name type="scientific">Anopheles coluzzii</name>
    <name type="common">African malaria mosquito</name>
    <dbReference type="NCBI Taxonomy" id="1518534"/>
    <lineage>
        <taxon>Eukaryota</taxon>
        <taxon>Metazoa</taxon>
        <taxon>Ecdysozoa</taxon>
        <taxon>Arthropoda</taxon>
        <taxon>Hexapoda</taxon>
        <taxon>Insecta</taxon>
        <taxon>Pterygota</taxon>
        <taxon>Neoptera</taxon>
        <taxon>Endopterygota</taxon>
        <taxon>Diptera</taxon>
        <taxon>Nematocera</taxon>
        <taxon>Culicoidea</taxon>
        <taxon>Culicidae</taxon>
        <taxon>Anophelinae</taxon>
        <taxon>Anopheles</taxon>
    </lineage>
</organism>
<accession>A0A8W7P010</accession>
<evidence type="ECO:0008006" key="3">
    <source>
        <dbReference type="Google" id="ProtNLM"/>
    </source>
</evidence>
<protein>
    <recommendedName>
        <fullName evidence="3">PDZ domain-containing protein</fullName>
    </recommendedName>
</protein>
<sequence>MKEQQHHHAAPPATTPPTAPSVAAVPAPQTAVVAPPATPPVHATPKTTTNNGHDRFSSWDSLASSSSGVSSLQTNSLGMGRGAPNCTGSSQTLQSTPSDYGSFSSLGSSHSLITPQDLQLIIEEADPPLATPEAFVVVLQRETPESSIGITLAGGSDYEAKEITVSEMK</sequence>
<feature type="compositionally biased region" description="Low complexity" evidence="1">
    <location>
        <begin position="58"/>
        <end position="77"/>
    </location>
</feature>
<proteinExistence type="predicted"/>
<evidence type="ECO:0000313" key="2">
    <source>
        <dbReference type="EnsemblMetazoa" id="ACOM022414-PA.1"/>
    </source>
</evidence>
<dbReference type="VEuPathDB" id="VectorBase:ACON2_030583"/>
<reference evidence="2" key="1">
    <citation type="submission" date="2022-08" db="UniProtKB">
        <authorList>
            <consortium name="EnsemblMetazoa"/>
        </authorList>
    </citation>
    <scope>IDENTIFICATION</scope>
</reference>
<feature type="compositionally biased region" description="Polar residues" evidence="1">
    <location>
        <begin position="86"/>
        <end position="97"/>
    </location>
</feature>
<feature type="compositionally biased region" description="Low complexity" evidence="1">
    <location>
        <begin position="20"/>
        <end position="49"/>
    </location>
</feature>
<dbReference type="PANTHER" id="PTHR11324">
    <property type="entry name" value="IL16-RELATED"/>
    <property type="match status" value="1"/>
</dbReference>
<dbReference type="AlphaFoldDB" id="A0A8W7P010"/>
<dbReference type="PANTHER" id="PTHR11324:SF16">
    <property type="entry name" value="PDZ DOMAIN-CONTAINING PROTEIN 2"/>
    <property type="match status" value="1"/>
</dbReference>